<dbReference type="Gene3D" id="3.90.1150.140">
    <property type="match status" value="1"/>
</dbReference>
<gene>
    <name evidence="3" type="ORF">SanaruYs_21670</name>
</gene>
<protein>
    <submittedName>
        <fullName evidence="3">DUF1343 domain-containing protein</fullName>
    </submittedName>
</protein>
<organism evidence="3 4">
    <name type="scientific">Chryseotalea sanaruensis</name>
    <dbReference type="NCBI Taxonomy" id="2482724"/>
    <lineage>
        <taxon>Bacteria</taxon>
        <taxon>Pseudomonadati</taxon>
        <taxon>Bacteroidota</taxon>
        <taxon>Cytophagia</taxon>
        <taxon>Cytophagales</taxon>
        <taxon>Chryseotaleaceae</taxon>
        <taxon>Chryseotalea</taxon>
    </lineage>
</organism>
<dbReference type="Gene3D" id="3.40.50.12170">
    <property type="entry name" value="Uncharacterised protein PF07075, DUF1343"/>
    <property type="match status" value="1"/>
</dbReference>
<name>A0A401UAJ9_9BACT</name>
<proteinExistence type="predicted"/>
<feature type="domain" description="Peptidoglycan beta-N-acetylmuramidase NamZ C-terminal" evidence="2">
    <location>
        <begin position="255"/>
        <end position="391"/>
    </location>
</feature>
<dbReference type="InterPro" id="IPR048503">
    <property type="entry name" value="NamZ_C"/>
</dbReference>
<accession>A0A401UAJ9</accession>
<dbReference type="PANTHER" id="PTHR42915:SF1">
    <property type="entry name" value="PEPTIDOGLYCAN BETA-N-ACETYLMURAMIDASE NAMZ"/>
    <property type="match status" value="1"/>
</dbReference>
<evidence type="ECO:0000259" key="2">
    <source>
        <dbReference type="Pfam" id="PF20732"/>
    </source>
</evidence>
<evidence type="ECO:0000313" key="3">
    <source>
        <dbReference type="EMBL" id="GCC51936.1"/>
    </source>
</evidence>
<dbReference type="InterPro" id="IPR008302">
    <property type="entry name" value="NamZ"/>
</dbReference>
<dbReference type="Pfam" id="PF07075">
    <property type="entry name" value="NamZ_N"/>
    <property type="match status" value="1"/>
</dbReference>
<sequence length="392" mass="43875">MIRFLSVLFLIVACSNKASHTSAESNEVEQKAESVKVGAEQLDLLIPLLQNKPIAMVVNHTAMVGSTHLVDTLLKSGINIKKIMAPEHGFRGKADAGETVKDGADSKTGLPIVSLYGNNKKPTNEQLSDVDIVVFDIQDVGVRFFTYISTLHYVMEACAENGKQVIVLDRPNPNGDYVDGPLLQAEHQSFVGMHPIPVVHGMTIGEYASMINGQGWIKRKCALEVIKLKHWKHSDAYSLPNKPSPNLPNDHAIRLYPSTCLFEGTVISVGRGTQMPFEVLGHPNLKNMSFSFTPISIEGMSKNPPFENKMCYGLDLQKVAVKKQLDLSYLIQLYRLYPDQEKFFIPYFEKLVGTSALREQIKNGMTEEAIRKTWEADLKNFMDIRAKYLLYQ</sequence>
<dbReference type="Pfam" id="PF20732">
    <property type="entry name" value="NamZ_C"/>
    <property type="match status" value="1"/>
</dbReference>
<keyword evidence="4" id="KW-1185">Reference proteome</keyword>
<dbReference type="RefSeq" id="WP_127122597.1">
    <property type="nucleotide sequence ID" value="NZ_BHXQ01000004.1"/>
</dbReference>
<dbReference type="PIRSF" id="PIRSF016719">
    <property type="entry name" value="UCP016719"/>
    <property type="match status" value="1"/>
</dbReference>
<dbReference type="PANTHER" id="PTHR42915">
    <property type="entry name" value="HYPOTHETICAL 460 KDA PROTEIN IN FEUA-SIGW INTERGENIC REGION [PRECURSOR]"/>
    <property type="match status" value="1"/>
</dbReference>
<comment type="caution">
    <text evidence="3">The sequence shown here is derived from an EMBL/GenBank/DDBJ whole genome shotgun (WGS) entry which is preliminary data.</text>
</comment>
<dbReference type="EMBL" id="BHXQ01000004">
    <property type="protein sequence ID" value="GCC51936.1"/>
    <property type="molecule type" value="Genomic_DNA"/>
</dbReference>
<dbReference type="AlphaFoldDB" id="A0A401UAJ9"/>
<dbReference type="GO" id="GO:0033922">
    <property type="term" value="F:peptidoglycan beta-N-acetylmuramidase activity"/>
    <property type="evidence" value="ECO:0007669"/>
    <property type="project" value="InterPro"/>
</dbReference>
<dbReference type="InterPro" id="IPR048502">
    <property type="entry name" value="NamZ_N"/>
</dbReference>
<feature type="domain" description="Peptidoglycan beta-N-acetylmuramidase NamZ N-terminal" evidence="1">
    <location>
        <begin position="54"/>
        <end position="250"/>
    </location>
</feature>
<evidence type="ECO:0000259" key="1">
    <source>
        <dbReference type="Pfam" id="PF07075"/>
    </source>
</evidence>
<dbReference type="OrthoDB" id="9801061at2"/>
<evidence type="ECO:0000313" key="4">
    <source>
        <dbReference type="Proteomes" id="UP000288227"/>
    </source>
</evidence>
<dbReference type="Proteomes" id="UP000288227">
    <property type="component" value="Unassembled WGS sequence"/>
</dbReference>
<reference evidence="3 4" key="1">
    <citation type="submission" date="2018-11" db="EMBL/GenBank/DDBJ databases">
        <title>Chryseotalea sanarue gen. nov., sp., nov., a member of the family Cytophagaceae, isolated from a brackish lake in Hamamatsu Japan.</title>
        <authorList>
            <person name="Maejima Y."/>
            <person name="Iino T."/>
            <person name="Muraguchi Y."/>
            <person name="Fukuda K."/>
            <person name="Ohkuma M."/>
            <person name="Moriuchi R."/>
            <person name="Dohra H."/>
            <person name="Kimbara K."/>
            <person name="Shintani M."/>
        </authorList>
    </citation>
    <scope>NUCLEOTIDE SEQUENCE [LARGE SCALE GENOMIC DNA]</scope>
    <source>
        <strain evidence="3 4">Ys</strain>
    </source>
</reference>